<dbReference type="InterPro" id="IPR009003">
    <property type="entry name" value="Peptidase_S1_PA"/>
</dbReference>
<keyword evidence="1" id="KW-0812">Transmembrane</keyword>
<evidence type="ECO:0000313" key="2">
    <source>
        <dbReference type="EMBL" id="EPY23973.1"/>
    </source>
</evidence>
<comment type="caution">
    <text evidence="2">The sequence shown here is derived from an EMBL/GenBank/DDBJ whole genome shotgun (WGS) entry which is preliminary data.</text>
</comment>
<dbReference type="OrthoDB" id="270275at2759"/>
<dbReference type="SUPFAM" id="SSF50494">
    <property type="entry name" value="Trypsin-like serine proteases"/>
    <property type="match status" value="1"/>
</dbReference>
<dbReference type="Gene3D" id="2.40.10.10">
    <property type="entry name" value="Trypsin-like serine proteases"/>
    <property type="match status" value="2"/>
</dbReference>
<gene>
    <name evidence="2" type="ORF">STCU_07374</name>
</gene>
<keyword evidence="1" id="KW-0472">Membrane</keyword>
<feature type="transmembrane region" description="Helical" evidence="1">
    <location>
        <begin position="12"/>
        <end position="41"/>
    </location>
</feature>
<dbReference type="Proteomes" id="UP000015354">
    <property type="component" value="Unassembled WGS sequence"/>
</dbReference>
<evidence type="ECO:0000256" key="1">
    <source>
        <dbReference type="SAM" id="Phobius"/>
    </source>
</evidence>
<dbReference type="AlphaFoldDB" id="S9U4V4"/>
<keyword evidence="3" id="KW-1185">Reference proteome</keyword>
<proteinExistence type="predicted"/>
<dbReference type="InterPro" id="IPR043504">
    <property type="entry name" value="Peptidase_S1_PA_chymotrypsin"/>
</dbReference>
<reference evidence="2 3" key="1">
    <citation type="journal article" date="2013" name="PLoS ONE">
        <title>Predicting the Proteins of Angomonas deanei, Strigomonas culicis and Their Respective Endosymbionts Reveals New Aspects of the Trypanosomatidae Family.</title>
        <authorList>
            <person name="Motta M.C."/>
            <person name="Martins A.C."/>
            <person name="de Souza S.S."/>
            <person name="Catta-Preta C.M."/>
            <person name="Silva R."/>
            <person name="Klein C.C."/>
            <person name="de Almeida L.G."/>
            <person name="de Lima Cunha O."/>
            <person name="Ciapina L.P."/>
            <person name="Brocchi M."/>
            <person name="Colabardini A.C."/>
            <person name="de Araujo Lima B."/>
            <person name="Machado C.R."/>
            <person name="de Almeida Soares C.M."/>
            <person name="Probst C.M."/>
            <person name="de Menezes C.B."/>
            <person name="Thompson C.E."/>
            <person name="Bartholomeu D.C."/>
            <person name="Gradia D.F."/>
            <person name="Pavoni D.P."/>
            <person name="Grisard E.C."/>
            <person name="Fantinatti-Garboggini F."/>
            <person name="Marchini F.K."/>
            <person name="Rodrigues-Luiz G.F."/>
            <person name="Wagner G."/>
            <person name="Goldman G.H."/>
            <person name="Fietto J.L."/>
            <person name="Elias M.C."/>
            <person name="Goldman M.H."/>
            <person name="Sagot M.F."/>
            <person name="Pereira M."/>
            <person name="Stoco P.H."/>
            <person name="de Mendonca-Neto R.P."/>
            <person name="Teixeira S.M."/>
            <person name="Maciel T.E."/>
            <person name="de Oliveira Mendes T.A."/>
            <person name="Urmenyi T.P."/>
            <person name="de Souza W."/>
            <person name="Schenkman S."/>
            <person name="de Vasconcelos A.T."/>
        </authorList>
    </citation>
    <scope>NUCLEOTIDE SEQUENCE [LARGE SCALE GENOMIC DNA]</scope>
</reference>
<dbReference type="EMBL" id="ATMH01007374">
    <property type="protein sequence ID" value="EPY23973.1"/>
    <property type="molecule type" value="Genomic_DNA"/>
</dbReference>
<protein>
    <submittedName>
        <fullName evidence="2">Uncharacterized protein</fullName>
    </submittedName>
</protein>
<dbReference type="Pfam" id="PF13365">
    <property type="entry name" value="Trypsin_2"/>
    <property type="match status" value="1"/>
</dbReference>
<name>S9U4V4_9TRYP</name>
<keyword evidence="1" id="KW-1133">Transmembrane helix</keyword>
<evidence type="ECO:0000313" key="3">
    <source>
        <dbReference type="Proteomes" id="UP000015354"/>
    </source>
</evidence>
<sequence>MRSSQDGRDRRVPLLLPFYITLHSLHAFLLFPSICVFVVSLTPPPPGSARVSLGYMSLVGVSSYFLWTQKGQTILPLVRGSGFLLRFKQQGTFYHYHVITAAHVSCPVRYRGLYGDSVGFKAIGERHVSARMLTPHAETHQVQHALDMEFRQHYMPNVDVAALRCRDEAQLDGLRLAPFEVDEKPIEDGTELVYCGFDAIEERANPNDDGLTLREVRLDGTCKAAIVSLDYGTVLAGSIDSLSDDERAQGKQMPLSLSGGPVLRKSTGKVVGVVAARIMKNAPPRDPHAGTLYQDPYLDLSENVSLHQRWPLDVAFVPIGEFYNSLCRSEM</sequence>
<organism evidence="2 3">
    <name type="scientific">Strigomonas culicis</name>
    <dbReference type="NCBI Taxonomy" id="28005"/>
    <lineage>
        <taxon>Eukaryota</taxon>
        <taxon>Discoba</taxon>
        <taxon>Euglenozoa</taxon>
        <taxon>Kinetoplastea</taxon>
        <taxon>Metakinetoplastina</taxon>
        <taxon>Trypanosomatida</taxon>
        <taxon>Trypanosomatidae</taxon>
        <taxon>Strigomonadinae</taxon>
        <taxon>Strigomonas</taxon>
    </lineage>
</organism>
<accession>S9U4V4</accession>